<gene>
    <name evidence="9" type="ORF">ACA1_062910</name>
</gene>
<dbReference type="PANTHER" id="PTHR11804">
    <property type="entry name" value="PROTEASE M3 THIMET OLIGOPEPTIDASE-RELATED"/>
    <property type="match status" value="1"/>
</dbReference>
<dbReference type="InterPro" id="IPR024077">
    <property type="entry name" value="Neurolysin/TOP_dom2"/>
</dbReference>
<dbReference type="AlphaFoldDB" id="L8GX57"/>
<evidence type="ECO:0000256" key="2">
    <source>
        <dbReference type="ARBA" id="ARBA00022670"/>
    </source>
</evidence>
<evidence type="ECO:0000256" key="7">
    <source>
        <dbReference type="RuleBase" id="RU003435"/>
    </source>
</evidence>
<dbReference type="GO" id="GO:0006518">
    <property type="term" value="P:peptide metabolic process"/>
    <property type="evidence" value="ECO:0007669"/>
    <property type="project" value="TreeGrafter"/>
</dbReference>
<dbReference type="Gene3D" id="1.10.1370.10">
    <property type="entry name" value="Neurolysin, domain 3"/>
    <property type="match status" value="1"/>
</dbReference>
<keyword evidence="2 7" id="KW-0645">Protease</keyword>
<keyword evidence="3 7" id="KW-0479">Metal-binding</keyword>
<accession>L8GX57</accession>
<comment type="cofactor">
    <cofactor evidence="7">
        <name>Zn(2+)</name>
        <dbReference type="ChEBI" id="CHEBI:29105"/>
    </cofactor>
    <text evidence="7">Binds 1 zinc ion.</text>
</comment>
<protein>
    <submittedName>
        <fullName evidence="9">Thimet oligopeptidase 1, putative</fullName>
    </submittedName>
</protein>
<dbReference type="RefSeq" id="XP_004339550.1">
    <property type="nucleotide sequence ID" value="XM_004339502.1"/>
</dbReference>
<evidence type="ECO:0000256" key="4">
    <source>
        <dbReference type="ARBA" id="ARBA00022801"/>
    </source>
</evidence>
<dbReference type="GO" id="GO:0046872">
    <property type="term" value="F:metal ion binding"/>
    <property type="evidence" value="ECO:0007669"/>
    <property type="project" value="UniProtKB-UniRule"/>
</dbReference>
<evidence type="ECO:0000256" key="3">
    <source>
        <dbReference type="ARBA" id="ARBA00022723"/>
    </source>
</evidence>
<dbReference type="OrthoDB" id="534666at2759"/>
<feature type="domain" description="Peptidase M3A/M3B catalytic" evidence="8">
    <location>
        <begin position="1"/>
        <end position="241"/>
    </location>
</feature>
<dbReference type="Pfam" id="PF01432">
    <property type="entry name" value="Peptidase_M3"/>
    <property type="match status" value="1"/>
</dbReference>
<evidence type="ECO:0000313" key="10">
    <source>
        <dbReference type="Proteomes" id="UP000011083"/>
    </source>
</evidence>
<organism evidence="9 10">
    <name type="scientific">Acanthamoeba castellanii (strain ATCC 30010 / Neff)</name>
    <dbReference type="NCBI Taxonomy" id="1257118"/>
    <lineage>
        <taxon>Eukaryota</taxon>
        <taxon>Amoebozoa</taxon>
        <taxon>Discosea</taxon>
        <taxon>Longamoebia</taxon>
        <taxon>Centramoebida</taxon>
        <taxon>Acanthamoebidae</taxon>
        <taxon>Acanthamoeba</taxon>
    </lineage>
</organism>
<dbReference type="VEuPathDB" id="AmoebaDB:ACA1_062910"/>
<evidence type="ECO:0000256" key="1">
    <source>
        <dbReference type="ARBA" id="ARBA00006040"/>
    </source>
</evidence>
<dbReference type="SUPFAM" id="SSF55486">
    <property type="entry name" value="Metalloproteases ('zincins'), catalytic domain"/>
    <property type="match status" value="1"/>
</dbReference>
<comment type="similarity">
    <text evidence="1 7">Belongs to the peptidase M3 family.</text>
</comment>
<dbReference type="GeneID" id="14918245"/>
<dbReference type="STRING" id="1257118.L8GX57"/>
<keyword evidence="4 7" id="KW-0378">Hydrolase</keyword>
<dbReference type="EMBL" id="KB007974">
    <property type="protein sequence ID" value="ELR17537.1"/>
    <property type="molecule type" value="Genomic_DNA"/>
</dbReference>
<keyword evidence="5 7" id="KW-0862">Zinc</keyword>
<dbReference type="InterPro" id="IPR001567">
    <property type="entry name" value="Pept_M3A_M3B_dom"/>
</dbReference>
<evidence type="ECO:0000256" key="6">
    <source>
        <dbReference type="ARBA" id="ARBA00023049"/>
    </source>
</evidence>
<keyword evidence="10" id="KW-1185">Reference proteome</keyword>
<proteinExistence type="inferred from homology"/>
<keyword evidence="6 7" id="KW-0482">Metalloprotease</keyword>
<dbReference type="Gene3D" id="3.40.390.10">
    <property type="entry name" value="Collagenase (Catalytic Domain)"/>
    <property type="match status" value="1"/>
</dbReference>
<dbReference type="OMA" id="SITMENQ"/>
<dbReference type="GO" id="GO:0004222">
    <property type="term" value="F:metalloendopeptidase activity"/>
    <property type="evidence" value="ECO:0007669"/>
    <property type="project" value="InterPro"/>
</dbReference>
<evidence type="ECO:0000256" key="5">
    <source>
        <dbReference type="ARBA" id="ARBA00022833"/>
    </source>
</evidence>
<evidence type="ECO:0000259" key="8">
    <source>
        <dbReference type="Pfam" id="PF01432"/>
    </source>
</evidence>
<dbReference type="KEGG" id="acan:ACA1_062910"/>
<dbReference type="PANTHER" id="PTHR11804:SF84">
    <property type="entry name" value="SACCHAROLYSIN"/>
    <property type="match status" value="1"/>
</dbReference>
<dbReference type="Proteomes" id="UP000011083">
    <property type="component" value="Unassembled WGS sequence"/>
</dbReference>
<sequence>MVANFTKPQSDRPSLLKHDEVETYFHEFGHVMHNICTQAKYSRFSGTAVERDFVEAPSQMLENWCYEKDVLKRMSSHYQTKEHLPDHLIDKLINAKHANTGLMNRRQGFFTTYDMLLHTTQKNARPLPRHADSGRIDTAKAWAQLRKDITWTEQPPNTNPAASFGHLMAGYDAQYYGYKYAEVFSADMFSLFKEHGVLNGEVGRKYRDLVLAPGGERDSVESLVAFLGRAPTQDAFLRHIGLTSSA</sequence>
<name>L8GX57_ACACF</name>
<dbReference type="GO" id="GO:0006508">
    <property type="term" value="P:proteolysis"/>
    <property type="evidence" value="ECO:0007669"/>
    <property type="project" value="UniProtKB-KW"/>
</dbReference>
<dbReference type="InterPro" id="IPR024079">
    <property type="entry name" value="MetalloPept_cat_dom_sf"/>
</dbReference>
<evidence type="ECO:0000313" key="9">
    <source>
        <dbReference type="EMBL" id="ELR17537.1"/>
    </source>
</evidence>
<dbReference type="InterPro" id="IPR045090">
    <property type="entry name" value="Pept_M3A_M3B"/>
</dbReference>
<reference evidence="9 10" key="1">
    <citation type="journal article" date="2013" name="Genome Biol.">
        <title>Genome of Acanthamoeba castellanii highlights extensive lateral gene transfer and early evolution of tyrosine kinase signaling.</title>
        <authorList>
            <person name="Clarke M."/>
            <person name="Lohan A.J."/>
            <person name="Liu B."/>
            <person name="Lagkouvardos I."/>
            <person name="Roy S."/>
            <person name="Zafar N."/>
            <person name="Bertelli C."/>
            <person name="Schilde C."/>
            <person name="Kianianmomeni A."/>
            <person name="Burglin T.R."/>
            <person name="Frech C."/>
            <person name="Turcotte B."/>
            <person name="Kopec K.O."/>
            <person name="Synnott J.M."/>
            <person name="Choo C."/>
            <person name="Paponov I."/>
            <person name="Finkler A."/>
            <person name="Soon Heng Tan C."/>
            <person name="Hutchins A.P."/>
            <person name="Weinmeier T."/>
            <person name="Rattei T."/>
            <person name="Chu J.S."/>
            <person name="Gimenez G."/>
            <person name="Irimia M."/>
            <person name="Rigden D.J."/>
            <person name="Fitzpatrick D.A."/>
            <person name="Lorenzo-Morales J."/>
            <person name="Bateman A."/>
            <person name="Chiu C.H."/>
            <person name="Tang P."/>
            <person name="Hegemann P."/>
            <person name="Fromm H."/>
            <person name="Raoult D."/>
            <person name="Greub G."/>
            <person name="Miranda-Saavedra D."/>
            <person name="Chen N."/>
            <person name="Nash P."/>
            <person name="Ginger M.L."/>
            <person name="Horn M."/>
            <person name="Schaap P."/>
            <person name="Caler L."/>
            <person name="Loftus B."/>
        </authorList>
    </citation>
    <scope>NUCLEOTIDE SEQUENCE [LARGE SCALE GENOMIC DNA]</scope>
    <source>
        <strain evidence="9 10">Neff</strain>
    </source>
</reference>